<dbReference type="FunFam" id="4.10.1000.10:FF:000035">
    <property type="entry name" value="CCCH zinc finger protein, variant"/>
    <property type="match status" value="1"/>
</dbReference>
<feature type="domain" description="C3H1-type" evidence="7">
    <location>
        <begin position="56"/>
        <end position="82"/>
    </location>
</feature>
<dbReference type="InterPro" id="IPR036855">
    <property type="entry name" value="Znf_CCCH_sf"/>
</dbReference>
<dbReference type="SUPFAM" id="SSF90229">
    <property type="entry name" value="CCCH zinc finger"/>
    <property type="match status" value="2"/>
</dbReference>
<dbReference type="GO" id="GO:0008270">
    <property type="term" value="F:zinc ion binding"/>
    <property type="evidence" value="ECO:0007669"/>
    <property type="project" value="UniProtKB-KW"/>
</dbReference>
<gene>
    <name evidence="8" type="ORF">EI97DRAFT_437343</name>
</gene>
<keyword evidence="1 5" id="KW-0479">Metal-binding</keyword>
<evidence type="ECO:0000313" key="9">
    <source>
        <dbReference type="Proteomes" id="UP000800097"/>
    </source>
</evidence>
<dbReference type="AlphaFoldDB" id="A0A6A6J5V6"/>
<dbReference type="OrthoDB" id="410307at2759"/>
<dbReference type="GeneID" id="54552498"/>
<dbReference type="InterPro" id="IPR000571">
    <property type="entry name" value="Znf_CCCH"/>
</dbReference>
<dbReference type="Gene3D" id="4.10.1000.10">
    <property type="entry name" value="Zinc finger, CCCH-type"/>
    <property type="match status" value="2"/>
</dbReference>
<evidence type="ECO:0000256" key="2">
    <source>
        <dbReference type="ARBA" id="ARBA00022737"/>
    </source>
</evidence>
<feature type="zinc finger region" description="C3H1-type" evidence="5">
    <location>
        <begin position="56"/>
        <end position="82"/>
    </location>
</feature>
<dbReference type="PANTHER" id="PTHR46156:SF1">
    <property type="entry name" value="ZINC FINGER CCCH DOMAIN-CONTAINING PROTEIN 3"/>
    <property type="match status" value="1"/>
</dbReference>
<dbReference type="SMART" id="SM00356">
    <property type="entry name" value="ZnF_C3H1"/>
    <property type="match status" value="4"/>
</dbReference>
<feature type="compositionally biased region" description="Acidic residues" evidence="6">
    <location>
        <begin position="153"/>
        <end position="171"/>
    </location>
</feature>
<feature type="domain" description="C3H1-type" evidence="7">
    <location>
        <begin position="83"/>
        <end position="111"/>
    </location>
</feature>
<protein>
    <recommendedName>
        <fullName evidence="7">C3H1-type domain-containing protein</fullName>
    </recommendedName>
</protein>
<feature type="zinc finger region" description="C3H1-type" evidence="5">
    <location>
        <begin position="27"/>
        <end position="55"/>
    </location>
</feature>
<evidence type="ECO:0000256" key="5">
    <source>
        <dbReference type="PROSITE-ProRule" id="PRU00723"/>
    </source>
</evidence>
<keyword evidence="3 5" id="KW-0863">Zinc-finger</keyword>
<feature type="zinc finger region" description="C3H1-type" evidence="5">
    <location>
        <begin position="83"/>
        <end position="111"/>
    </location>
</feature>
<feature type="compositionally biased region" description="Basic and acidic residues" evidence="6">
    <location>
        <begin position="172"/>
        <end position="185"/>
    </location>
</feature>
<keyword evidence="2" id="KW-0677">Repeat</keyword>
<keyword evidence="4 5" id="KW-0862">Zinc</keyword>
<evidence type="ECO:0000259" key="7">
    <source>
        <dbReference type="PROSITE" id="PS50103"/>
    </source>
</evidence>
<feature type="region of interest" description="Disordered" evidence="6">
    <location>
        <begin position="139"/>
        <end position="197"/>
    </location>
</feature>
<organism evidence="8 9">
    <name type="scientific">Westerdykella ornata</name>
    <dbReference type="NCBI Taxonomy" id="318751"/>
    <lineage>
        <taxon>Eukaryota</taxon>
        <taxon>Fungi</taxon>
        <taxon>Dikarya</taxon>
        <taxon>Ascomycota</taxon>
        <taxon>Pezizomycotina</taxon>
        <taxon>Dothideomycetes</taxon>
        <taxon>Pleosporomycetidae</taxon>
        <taxon>Pleosporales</taxon>
        <taxon>Sporormiaceae</taxon>
        <taxon>Westerdykella</taxon>
    </lineage>
</organism>
<dbReference type="EMBL" id="ML986529">
    <property type="protein sequence ID" value="KAF2271961.1"/>
    <property type="molecule type" value="Genomic_DNA"/>
</dbReference>
<sequence>MEMNKPCPAFTSTGICKRSRCAFIHDPDKTAICKPFLFKGHCPKGSACPLSHKPSANRSPHCIHFQEGNCSKEDCPYAHVHVGADAPICEAFARLGYCEKGAECAEQHAFECPDFANKGSCEVGGCRLPHIRHAARLRKARESAEAESKWNTTDEEQEDGDENQDDDSDREDEQKDKAMSYDDAHALTQQADFIPLG</sequence>
<evidence type="ECO:0000256" key="6">
    <source>
        <dbReference type="SAM" id="MobiDB-lite"/>
    </source>
</evidence>
<feature type="domain" description="C3H1-type" evidence="7">
    <location>
        <begin position="27"/>
        <end position="55"/>
    </location>
</feature>
<dbReference type="RefSeq" id="XP_033649500.1">
    <property type="nucleotide sequence ID" value="XM_033799323.1"/>
</dbReference>
<reference evidence="8" key="1">
    <citation type="journal article" date="2020" name="Stud. Mycol.">
        <title>101 Dothideomycetes genomes: a test case for predicting lifestyles and emergence of pathogens.</title>
        <authorList>
            <person name="Haridas S."/>
            <person name="Albert R."/>
            <person name="Binder M."/>
            <person name="Bloem J."/>
            <person name="Labutti K."/>
            <person name="Salamov A."/>
            <person name="Andreopoulos B."/>
            <person name="Baker S."/>
            <person name="Barry K."/>
            <person name="Bills G."/>
            <person name="Bluhm B."/>
            <person name="Cannon C."/>
            <person name="Castanera R."/>
            <person name="Culley D."/>
            <person name="Daum C."/>
            <person name="Ezra D."/>
            <person name="Gonzalez J."/>
            <person name="Henrissat B."/>
            <person name="Kuo A."/>
            <person name="Liang C."/>
            <person name="Lipzen A."/>
            <person name="Lutzoni F."/>
            <person name="Magnuson J."/>
            <person name="Mondo S."/>
            <person name="Nolan M."/>
            <person name="Ohm R."/>
            <person name="Pangilinan J."/>
            <person name="Park H.-J."/>
            <person name="Ramirez L."/>
            <person name="Alfaro M."/>
            <person name="Sun H."/>
            <person name="Tritt A."/>
            <person name="Yoshinaga Y."/>
            <person name="Zwiers L.-H."/>
            <person name="Turgeon B."/>
            <person name="Goodwin S."/>
            <person name="Spatafora J."/>
            <person name="Crous P."/>
            <person name="Grigoriev I."/>
        </authorList>
    </citation>
    <scope>NUCLEOTIDE SEQUENCE</scope>
    <source>
        <strain evidence="8">CBS 379.55</strain>
    </source>
</reference>
<proteinExistence type="predicted"/>
<dbReference type="FunFam" id="4.10.1000.10:FF:000022">
    <property type="entry name" value="Zinc finger CCCH domain-containing protein 7"/>
    <property type="match status" value="1"/>
</dbReference>
<evidence type="ECO:0000256" key="1">
    <source>
        <dbReference type="ARBA" id="ARBA00022723"/>
    </source>
</evidence>
<dbReference type="PANTHER" id="PTHR46156">
    <property type="entry name" value="CCCH ZINGC FINGER"/>
    <property type="match status" value="1"/>
</dbReference>
<keyword evidence="9" id="KW-1185">Reference proteome</keyword>
<dbReference type="GO" id="GO:0005634">
    <property type="term" value="C:nucleus"/>
    <property type="evidence" value="ECO:0007669"/>
    <property type="project" value="TreeGrafter"/>
</dbReference>
<evidence type="ECO:0000256" key="3">
    <source>
        <dbReference type="ARBA" id="ARBA00022771"/>
    </source>
</evidence>
<dbReference type="PROSITE" id="PS50103">
    <property type="entry name" value="ZF_C3H1"/>
    <property type="match status" value="3"/>
</dbReference>
<accession>A0A6A6J5V6</accession>
<name>A0A6A6J5V6_WESOR</name>
<evidence type="ECO:0000313" key="8">
    <source>
        <dbReference type="EMBL" id="KAF2271961.1"/>
    </source>
</evidence>
<dbReference type="Proteomes" id="UP000800097">
    <property type="component" value="Unassembled WGS sequence"/>
</dbReference>
<evidence type="ECO:0000256" key="4">
    <source>
        <dbReference type="ARBA" id="ARBA00022833"/>
    </source>
</evidence>